<keyword evidence="2" id="KW-0547">Nucleotide-binding</keyword>
<evidence type="ECO:0000256" key="1">
    <source>
        <dbReference type="ARBA" id="ARBA00004370"/>
    </source>
</evidence>
<keyword evidence="4" id="KW-0342">GTP-binding</keyword>
<dbReference type="InterPro" id="IPR027094">
    <property type="entry name" value="Mitofusin_fam"/>
</dbReference>
<evidence type="ECO:0000256" key="5">
    <source>
        <dbReference type="ARBA" id="ARBA00023136"/>
    </source>
</evidence>
<keyword evidence="3" id="KW-0378">Hydrolase</keyword>
<evidence type="ECO:0000256" key="4">
    <source>
        <dbReference type="ARBA" id="ARBA00023134"/>
    </source>
</evidence>
<dbReference type="InterPro" id="IPR045063">
    <property type="entry name" value="Dynamin_N"/>
</dbReference>
<name>A0A1V0S9N3_9VIRU</name>
<dbReference type="SUPFAM" id="SSF52540">
    <property type="entry name" value="P-loop containing nucleoside triphosphate hydrolases"/>
    <property type="match status" value="1"/>
</dbReference>
<evidence type="ECO:0000313" key="7">
    <source>
        <dbReference type="EMBL" id="ARF08399.1"/>
    </source>
</evidence>
<proteinExistence type="predicted"/>
<dbReference type="GO" id="GO:0008053">
    <property type="term" value="P:mitochondrial fusion"/>
    <property type="evidence" value="ECO:0007669"/>
    <property type="project" value="TreeGrafter"/>
</dbReference>
<accession>A0A1V0S9N3</accession>
<dbReference type="InterPro" id="IPR027417">
    <property type="entry name" value="P-loop_NTPase"/>
</dbReference>
<dbReference type="PANTHER" id="PTHR10465">
    <property type="entry name" value="TRANSMEMBRANE GTPASE FZO1"/>
    <property type="match status" value="1"/>
</dbReference>
<evidence type="ECO:0000256" key="2">
    <source>
        <dbReference type="ARBA" id="ARBA00022741"/>
    </source>
</evidence>
<sequence>MIESITNHIRFAVVGESKSGKSTFINSLIGRELLPKDINNCTNGQIYVTHIDNDKSLIIESDNIYEYNDDDELCKKLEELKINNKKLELRTRWEKLTNKHIQLVDTQGIDDNFSLENHEICIKSTVCTIYFVDYSAFKSRIDEPNSQQETKIINDIVKVLRWQKNSIIIISQYDVIFNKYKNSKKNKKNILDLNTINDECRKEIKKNIKKRIGNNFDENKIFFSSCEYSDDIKEVMDKCNEEILNKIELIAQEKSYPILSKNIIKASTNFAHLILYSFTGLAQNNSAIIPSNFKKDYKKELNKRKTESVVKYIMANFVTFNDNLTNSFNFVEKLFGDYAYIYKNDAPIKIENINSVKKKYTEDFKKYFWEYILNVEKECKFSQLMYDKTPLDVLVSYIDSKSVRENDELIYEYHIDDIKIKVKTKKHIKCLPYPYRDTQIYVNDKLYCECFVNEECNIDFNNPTKFYCLRNSGDNKIYDNNISEESNNKEPFIKPKTFEGFFMIPFSKQNEKFSCDIRWTGKIEI</sequence>
<gene>
    <name evidence="7" type="ORF">Catovirus_1_449</name>
</gene>
<reference evidence="7" key="1">
    <citation type="journal article" date="2017" name="Science">
        <title>Giant viruses with an expanded complement of translation system components.</title>
        <authorList>
            <person name="Schulz F."/>
            <person name="Yutin N."/>
            <person name="Ivanova N.N."/>
            <person name="Ortega D.R."/>
            <person name="Lee T.K."/>
            <person name="Vierheilig J."/>
            <person name="Daims H."/>
            <person name="Horn M."/>
            <person name="Wagner M."/>
            <person name="Jensen G.J."/>
            <person name="Kyrpides N.C."/>
            <person name="Koonin E.V."/>
            <person name="Woyke T."/>
        </authorList>
    </citation>
    <scope>NUCLEOTIDE SEQUENCE</scope>
    <source>
        <strain evidence="7">CTV1</strain>
    </source>
</reference>
<feature type="domain" description="Dynamin N-terminal" evidence="6">
    <location>
        <begin position="12"/>
        <end position="112"/>
    </location>
</feature>
<evidence type="ECO:0000259" key="6">
    <source>
        <dbReference type="Pfam" id="PF00350"/>
    </source>
</evidence>
<dbReference type="EMBL" id="KY684083">
    <property type="protein sequence ID" value="ARF08399.1"/>
    <property type="molecule type" value="Genomic_DNA"/>
</dbReference>
<comment type="subcellular location">
    <subcellularLocation>
        <location evidence="1">Membrane</location>
    </subcellularLocation>
</comment>
<dbReference type="PANTHER" id="PTHR10465:SF0">
    <property type="entry name" value="SARCALUMENIN"/>
    <property type="match status" value="1"/>
</dbReference>
<keyword evidence="5" id="KW-0472">Membrane</keyword>
<protein>
    <submittedName>
        <fullName evidence="7">p-loop_NTPase super family protein</fullName>
    </submittedName>
</protein>
<dbReference type="GO" id="GO:0003924">
    <property type="term" value="F:GTPase activity"/>
    <property type="evidence" value="ECO:0007669"/>
    <property type="project" value="InterPro"/>
</dbReference>
<dbReference type="GO" id="GO:0016020">
    <property type="term" value="C:membrane"/>
    <property type="evidence" value="ECO:0007669"/>
    <property type="project" value="UniProtKB-SubCell"/>
</dbReference>
<organism evidence="7">
    <name type="scientific">Catovirus CTV1</name>
    <dbReference type="NCBI Taxonomy" id="1977631"/>
    <lineage>
        <taxon>Viruses</taxon>
        <taxon>Varidnaviria</taxon>
        <taxon>Bamfordvirae</taxon>
        <taxon>Nucleocytoviricota</taxon>
        <taxon>Megaviricetes</taxon>
        <taxon>Imitervirales</taxon>
        <taxon>Mimiviridae</taxon>
        <taxon>Klosneuvirinae</taxon>
        <taxon>Catovirus</taxon>
    </lineage>
</organism>
<dbReference type="GO" id="GO:0005525">
    <property type="term" value="F:GTP binding"/>
    <property type="evidence" value="ECO:0007669"/>
    <property type="project" value="UniProtKB-KW"/>
</dbReference>
<evidence type="ECO:0000256" key="3">
    <source>
        <dbReference type="ARBA" id="ARBA00022801"/>
    </source>
</evidence>
<dbReference type="Gene3D" id="3.40.50.300">
    <property type="entry name" value="P-loop containing nucleotide triphosphate hydrolases"/>
    <property type="match status" value="1"/>
</dbReference>
<dbReference type="Pfam" id="PF00350">
    <property type="entry name" value="Dynamin_N"/>
    <property type="match status" value="1"/>
</dbReference>